<reference evidence="1" key="1">
    <citation type="submission" date="2019-08" db="EMBL/GenBank/DDBJ databases">
        <authorList>
            <person name="Kucharzyk K."/>
            <person name="Murdoch R.W."/>
            <person name="Higgins S."/>
            <person name="Loffler F."/>
        </authorList>
    </citation>
    <scope>NUCLEOTIDE SEQUENCE</scope>
</reference>
<accession>A0A645GQZ8</accession>
<proteinExistence type="predicted"/>
<gene>
    <name evidence="1" type="ORF">SDC9_176784</name>
</gene>
<organism evidence="1">
    <name type="scientific">bioreactor metagenome</name>
    <dbReference type="NCBI Taxonomy" id="1076179"/>
    <lineage>
        <taxon>unclassified sequences</taxon>
        <taxon>metagenomes</taxon>
        <taxon>ecological metagenomes</taxon>
    </lineage>
</organism>
<evidence type="ECO:0000313" key="1">
    <source>
        <dbReference type="EMBL" id="MPN29331.1"/>
    </source>
</evidence>
<sequence>MYDITDEGYYVGKFCSVFNAIEQIEKTRKPFIEAFCFSSIQKHYYKSKNSTIYDEFVKSIKELYTVNLGVSREERLLRAQGAMFLLMKNNDNLKKILIDEYKANIKYLPFILKK</sequence>
<dbReference type="EMBL" id="VSSQ01079962">
    <property type="protein sequence ID" value="MPN29331.1"/>
    <property type="molecule type" value="Genomic_DNA"/>
</dbReference>
<protein>
    <submittedName>
        <fullName evidence="1">Uncharacterized protein</fullName>
    </submittedName>
</protein>
<name>A0A645GQZ8_9ZZZZ</name>
<comment type="caution">
    <text evidence="1">The sequence shown here is derived from an EMBL/GenBank/DDBJ whole genome shotgun (WGS) entry which is preliminary data.</text>
</comment>
<dbReference type="AlphaFoldDB" id="A0A645GQZ8"/>